<proteinExistence type="predicted"/>
<reference evidence="2" key="1">
    <citation type="submission" date="2023-07" db="EMBL/GenBank/DDBJ databases">
        <title>Novel species isolated from saline lakes on Tibetan Plateau.</title>
        <authorList>
            <person name="Lu H."/>
        </authorList>
    </citation>
    <scope>NUCLEOTIDE SEQUENCE [LARGE SCALE GENOMIC DNA]</scope>
    <source>
        <strain evidence="2">CAK8W</strain>
    </source>
</reference>
<evidence type="ECO:0000313" key="1">
    <source>
        <dbReference type="EMBL" id="MBZ9777602.1"/>
    </source>
</evidence>
<sequence length="216" mass="24875">MIRFYKYILLFLIIIFSGCYNDDNQIVEVFDTSQNSSELTSILKSITSHDASFDDHVDNTSCFSLVFPYQLKVNSNIKTFTSAEELSYLNVSDEIEILYPVSIALKNYQIFEVNSFSELNSHKLSCESSLDIEPNSCVDLVYSLTVKQFNELHGVFKTINLTNNKDAYIYFEELHDNDVYEIQYPLSLQDNNSENITVNSNSEFIETFQSVVRTCN</sequence>
<evidence type="ECO:0008006" key="3">
    <source>
        <dbReference type="Google" id="ProtNLM"/>
    </source>
</evidence>
<gene>
    <name evidence="1" type="ORF">LB452_01585</name>
</gene>
<protein>
    <recommendedName>
        <fullName evidence="3">Lipoprotein</fullName>
    </recommendedName>
</protein>
<accession>A0ABS7XHX4</accession>
<comment type="caution">
    <text evidence="1">The sequence shown here is derived from an EMBL/GenBank/DDBJ whole genome shotgun (WGS) entry which is preliminary data.</text>
</comment>
<evidence type="ECO:0000313" key="2">
    <source>
        <dbReference type="Proteomes" id="UP001199314"/>
    </source>
</evidence>
<name>A0ABS7XHX4_9FLAO</name>
<dbReference type="EMBL" id="JAIQZE010000001">
    <property type="protein sequence ID" value="MBZ9777602.1"/>
    <property type="molecule type" value="Genomic_DNA"/>
</dbReference>
<dbReference type="Proteomes" id="UP001199314">
    <property type="component" value="Unassembled WGS sequence"/>
</dbReference>
<organism evidence="1 2">
    <name type="scientific">Psychroflexus longus</name>
    <dbReference type="NCBI Taxonomy" id="2873596"/>
    <lineage>
        <taxon>Bacteria</taxon>
        <taxon>Pseudomonadati</taxon>
        <taxon>Bacteroidota</taxon>
        <taxon>Flavobacteriia</taxon>
        <taxon>Flavobacteriales</taxon>
        <taxon>Flavobacteriaceae</taxon>
        <taxon>Psychroflexus</taxon>
    </lineage>
</organism>
<keyword evidence="2" id="KW-1185">Reference proteome</keyword>
<dbReference type="RefSeq" id="WP_224459966.1">
    <property type="nucleotide sequence ID" value="NZ_JAIQZE010000001.1"/>
</dbReference>
<dbReference type="PROSITE" id="PS51257">
    <property type="entry name" value="PROKAR_LIPOPROTEIN"/>
    <property type="match status" value="1"/>
</dbReference>